<organism evidence="1 2">
    <name type="scientific">Rotaria magnacalcarata</name>
    <dbReference type="NCBI Taxonomy" id="392030"/>
    <lineage>
        <taxon>Eukaryota</taxon>
        <taxon>Metazoa</taxon>
        <taxon>Spiralia</taxon>
        <taxon>Gnathifera</taxon>
        <taxon>Rotifera</taxon>
        <taxon>Eurotatoria</taxon>
        <taxon>Bdelloidea</taxon>
        <taxon>Philodinida</taxon>
        <taxon>Philodinidae</taxon>
        <taxon>Rotaria</taxon>
    </lineage>
</organism>
<dbReference type="Proteomes" id="UP000663824">
    <property type="component" value="Unassembled WGS sequence"/>
</dbReference>
<gene>
    <name evidence="1" type="ORF">MBJ925_LOCUS18861</name>
</gene>
<dbReference type="EMBL" id="CAJNRE010009452">
    <property type="protein sequence ID" value="CAF2082104.1"/>
    <property type="molecule type" value="Genomic_DNA"/>
</dbReference>
<accession>A0A816S139</accession>
<name>A0A816S139_9BILA</name>
<evidence type="ECO:0000313" key="1">
    <source>
        <dbReference type="EMBL" id="CAF2082104.1"/>
    </source>
</evidence>
<comment type="caution">
    <text evidence="1">The sequence shown here is derived from an EMBL/GenBank/DDBJ whole genome shotgun (WGS) entry which is preliminary data.</text>
</comment>
<dbReference type="AlphaFoldDB" id="A0A816S139"/>
<sequence>MRFQAERVRSFTLVCLRVVHSEIRPYTETKNGRLRFLYIEPVYDLRFAPYFTIYSRISPYTTRRYAIIILSHVLQSNTIVYGTDTTVYGLRKPRPGMLPIFVQKLKIIIIPPVNNVRLNESKIHSSKAKNVTPERFSIIKIDNGHVRKLAIKHETMQQDNC</sequence>
<proteinExistence type="predicted"/>
<reference evidence="1" key="1">
    <citation type="submission" date="2021-02" db="EMBL/GenBank/DDBJ databases">
        <authorList>
            <person name="Nowell W R."/>
        </authorList>
    </citation>
    <scope>NUCLEOTIDE SEQUENCE</scope>
</reference>
<protein>
    <submittedName>
        <fullName evidence="1">Uncharacterized protein</fullName>
    </submittedName>
</protein>
<evidence type="ECO:0000313" key="2">
    <source>
        <dbReference type="Proteomes" id="UP000663824"/>
    </source>
</evidence>